<dbReference type="EMBL" id="VXIV02001323">
    <property type="protein sequence ID" value="KAF6033476.1"/>
    <property type="molecule type" value="Genomic_DNA"/>
</dbReference>
<reference evidence="1" key="1">
    <citation type="submission" date="2020-06" db="EMBL/GenBank/DDBJ databases">
        <title>Draft genome of Bugula neritina, a colonial animal packing powerful symbionts and potential medicines.</title>
        <authorList>
            <person name="Rayko M."/>
        </authorList>
    </citation>
    <scope>NUCLEOTIDE SEQUENCE [LARGE SCALE GENOMIC DNA]</scope>
    <source>
        <strain evidence="1">Kwan_BN1</strain>
    </source>
</reference>
<proteinExistence type="predicted"/>
<evidence type="ECO:0000313" key="2">
    <source>
        <dbReference type="Proteomes" id="UP000593567"/>
    </source>
</evidence>
<dbReference type="AlphaFoldDB" id="A0A7J7K7E6"/>
<evidence type="ECO:0000313" key="1">
    <source>
        <dbReference type="EMBL" id="KAF6033476.1"/>
    </source>
</evidence>
<keyword evidence="2" id="KW-1185">Reference proteome</keyword>
<dbReference type="Proteomes" id="UP000593567">
    <property type="component" value="Unassembled WGS sequence"/>
</dbReference>
<accession>A0A7J7K7E6</accession>
<organism evidence="1 2">
    <name type="scientific">Bugula neritina</name>
    <name type="common">Brown bryozoan</name>
    <name type="synonym">Sertularia neritina</name>
    <dbReference type="NCBI Taxonomy" id="10212"/>
    <lineage>
        <taxon>Eukaryota</taxon>
        <taxon>Metazoa</taxon>
        <taxon>Spiralia</taxon>
        <taxon>Lophotrochozoa</taxon>
        <taxon>Bryozoa</taxon>
        <taxon>Gymnolaemata</taxon>
        <taxon>Cheilostomatida</taxon>
        <taxon>Flustrina</taxon>
        <taxon>Buguloidea</taxon>
        <taxon>Bugulidae</taxon>
        <taxon>Bugula</taxon>
    </lineage>
</organism>
<gene>
    <name evidence="1" type="ORF">EB796_008217</name>
</gene>
<protein>
    <submittedName>
        <fullName evidence="1">Uncharacterized protein</fullName>
    </submittedName>
</protein>
<sequence>MKYYKGILCTVVIVLVFGSLHFYHKNKAEDASLKQKLMEGLLRVSSNIVRSNRFCTSSQSKNLLLDSYQNLGDMLSLLSADEGPAYATAAATSNAKKDVCPEQYTNKKFRGKSFLYWDKGGFRLQNCTDVPEFHTLLTLVYNFVHYDSKYFQHIPSIFHDVNKLYPNIRIIAAIPDTLTLNQADYKDTTIIKLKKRQVCIELVVSHI</sequence>
<name>A0A7J7K7E6_BUGNE</name>
<comment type="caution">
    <text evidence="1">The sequence shown here is derived from an EMBL/GenBank/DDBJ whole genome shotgun (WGS) entry which is preliminary data.</text>
</comment>
<dbReference type="OrthoDB" id="444255at2759"/>